<dbReference type="InterPro" id="IPR036259">
    <property type="entry name" value="MFS_trans_sf"/>
</dbReference>
<dbReference type="PANTHER" id="PTHR48021">
    <property type="match status" value="1"/>
</dbReference>
<gene>
    <name evidence="8" type="ORF">CTOB1V02_LOCUS3664</name>
</gene>
<dbReference type="InterPro" id="IPR050549">
    <property type="entry name" value="MFS_Trehalose_Transporter"/>
</dbReference>
<sequence>MTLNVQAMEESGCQLLSAEPPLKIQDRQKPGSKAEVFPQFCSISSGVCNGLMMGLLIGFSSVGFASFNDDPNRPFTLSDSQKGSLGSAQWLGAAIGTSISGMASSKLGRISLIRGSLLPYIVGWLMVRHASSFGVMYAGRFISGFDLGVVSVPYGTYLSETTRSKIRGRATTVLSAFFTLGALINYTISLFLAWQSMALVNAAIPLLFLPAMLYSPESPMWLLSQDRVDEARRSLQRLRGFSTNIQKEFEEMQDHIRNAETAKMSWSDILTNWTYLKPVILMIPVPFLRHFTGWGIIQSFTLDIFEDAGLQHVMNPRVGCIILGTGQLTVFFCSGYAMDKLGRKKATIFSATLMGLSQLSFALYLYLESKPELKLENKFGFFPLIALLVCMLAYSLGVGSFYFILLGEVMPQRIRSVATGLISMINTSAGFAAIQSYYSIVAAAGETTAFGIYGIVCFLLVIYAASIFPETKGRTLMDLEKQLTESKNLNCMIESVRHGGPSSPQAENPLVKGRRAPLPGSRENGSVVVSPACS</sequence>
<protein>
    <submittedName>
        <fullName evidence="8">Uncharacterized protein</fullName>
    </submittedName>
</protein>
<dbReference type="PROSITE" id="PS00216">
    <property type="entry name" value="SUGAR_TRANSPORT_1"/>
    <property type="match status" value="1"/>
</dbReference>
<evidence type="ECO:0000256" key="4">
    <source>
        <dbReference type="ARBA" id="ARBA00022597"/>
    </source>
</evidence>
<dbReference type="InterPro" id="IPR020846">
    <property type="entry name" value="MFS_dom"/>
</dbReference>
<proteinExistence type="predicted"/>
<organism evidence="8">
    <name type="scientific">Cyprideis torosa</name>
    <dbReference type="NCBI Taxonomy" id="163714"/>
    <lineage>
        <taxon>Eukaryota</taxon>
        <taxon>Metazoa</taxon>
        <taxon>Ecdysozoa</taxon>
        <taxon>Arthropoda</taxon>
        <taxon>Crustacea</taxon>
        <taxon>Oligostraca</taxon>
        <taxon>Ostracoda</taxon>
        <taxon>Podocopa</taxon>
        <taxon>Podocopida</taxon>
        <taxon>Cytherocopina</taxon>
        <taxon>Cytheroidea</taxon>
        <taxon>Cytherideidae</taxon>
        <taxon>Cyprideis</taxon>
    </lineage>
</organism>
<dbReference type="EMBL" id="OB660648">
    <property type="protein sequence ID" value="CAD7225732.1"/>
    <property type="molecule type" value="Genomic_DNA"/>
</dbReference>
<dbReference type="PANTHER" id="PTHR48021:SF1">
    <property type="entry name" value="GH07001P-RELATED"/>
    <property type="match status" value="1"/>
</dbReference>
<keyword evidence="4" id="KW-0762">Sugar transport</keyword>
<evidence type="ECO:0000256" key="3">
    <source>
        <dbReference type="ARBA" id="ARBA00022475"/>
    </source>
</evidence>
<dbReference type="InterPro" id="IPR005828">
    <property type="entry name" value="MFS_sugar_transport-like"/>
</dbReference>
<evidence type="ECO:0000256" key="6">
    <source>
        <dbReference type="ARBA" id="ARBA00022989"/>
    </source>
</evidence>
<keyword evidence="6" id="KW-1133">Transmembrane helix</keyword>
<keyword evidence="3" id="KW-1003">Cell membrane</keyword>
<dbReference type="SUPFAM" id="SSF103473">
    <property type="entry name" value="MFS general substrate transporter"/>
    <property type="match status" value="1"/>
</dbReference>
<dbReference type="InterPro" id="IPR005829">
    <property type="entry name" value="Sugar_transporter_CS"/>
</dbReference>
<dbReference type="PROSITE" id="PS50850">
    <property type="entry name" value="MFS"/>
    <property type="match status" value="1"/>
</dbReference>
<keyword evidence="7" id="KW-0472">Membrane</keyword>
<evidence type="ECO:0000313" key="8">
    <source>
        <dbReference type="EMBL" id="CAD7225732.1"/>
    </source>
</evidence>
<evidence type="ECO:0000256" key="1">
    <source>
        <dbReference type="ARBA" id="ARBA00004651"/>
    </source>
</evidence>
<comment type="subcellular location">
    <subcellularLocation>
        <location evidence="1">Cell membrane</location>
        <topology evidence="1">Multi-pass membrane protein</topology>
    </subcellularLocation>
</comment>
<name>A0A7R8ZMS3_9CRUS</name>
<evidence type="ECO:0000256" key="2">
    <source>
        <dbReference type="ARBA" id="ARBA00022448"/>
    </source>
</evidence>
<accession>A0A7R8ZMS3</accession>
<evidence type="ECO:0000256" key="7">
    <source>
        <dbReference type="ARBA" id="ARBA00023136"/>
    </source>
</evidence>
<reference evidence="8" key="1">
    <citation type="submission" date="2020-11" db="EMBL/GenBank/DDBJ databases">
        <authorList>
            <person name="Tran Van P."/>
        </authorList>
    </citation>
    <scope>NUCLEOTIDE SEQUENCE</scope>
</reference>
<dbReference type="FunFam" id="1.20.1250.20:FF:000218">
    <property type="entry name" value="facilitated trehalose transporter Tret1"/>
    <property type="match status" value="1"/>
</dbReference>
<dbReference type="GO" id="GO:0022857">
    <property type="term" value="F:transmembrane transporter activity"/>
    <property type="evidence" value="ECO:0007669"/>
    <property type="project" value="InterPro"/>
</dbReference>
<dbReference type="Pfam" id="PF00083">
    <property type="entry name" value="Sugar_tr"/>
    <property type="match status" value="1"/>
</dbReference>
<evidence type="ECO:0000256" key="5">
    <source>
        <dbReference type="ARBA" id="ARBA00022692"/>
    </source>
</evidence>
<dbReference type="PROSITE" id="PS00217">
    <property type="entry name" value="SUGAR_TRANSPORT_2"/>
    <property type="match status" value="1"/>
</dbReference>
<dbReference type="OrthoDB" id="6346412at2759"/>
<keyword evidence="5" id="KW-0812">Transmembrane</keyword>
<keyword evidence="2" id="KW-0813">Transport</keyword>
<dbReference type="Gene3D" id="1.20.1250.20">
    <property type="entry name" value="MFS general substrate transporter like domains"/>
    <property type="match status" value="1"/>
</dbReference>
<dbReference type="GO" id="GO:0005886">
    <property type="term" value="C:plasma membrane"/>
    <property type="evidence" value="ECO:0007669"/>
    <property type="project" value="UniProtKB-SubCell"/>
</dbReference>
<dbReference type="AlphaFoldDB" id="A0A7R8ZMS3"/>